<evidence type="ECO:0000259" key="7">
    <source>
        <dbReference type="PROSITE" id="PS50822"/>
    </source>
</evidence>
<dbReference type="SMART" id="SM00949">
    <property type="entry name" value="PAZ"/>
    <property type="match status" value="1"/>
</dbReference>
<dbReference type="InterPro" id="IPR012337">
    <property type="entry name" value="RNaseH-like_sf"/>
</dbReference>
<comment type="caution">
    <text evidence="8">The sequence shown here is derived from an EMBL/GenBank/DDBJ whole genome shotgun (WGS) entry which is preliminary data.</text>
</comment>
<dbReference type="InterPro" id="IPR032474">
    <property type="entry name" value="Argonaute_N"/>
</dbReference>
<dbReference type="OrthoDB" id="10252740at2759"/>
<dbReference type="SMART" id="SM00950">
    <property type="entry name" value="Piwi"/>
    <property type="match status" value="1"/>
</dbReference>
<feature type="compositionally biased region" description="Gly residues" evidence="5">
    <location>
        <begin position="32"/>
        <end position="49"/>
    </location>
</feature>
<feature type="domain" description="Piwi" evidence="7">
    <location>
        <begin position="684"/>
        <end position="918"/>
    </location>
</feature>
<keyword evidence="2" id="KW-0678">Repressor</keyword>
<name>A0A9Q0JHF5_9ROSI</name>
<dbReference type="Pfam" id="PF02170">
    <property type="entry name" value="PAZ"/>
    <property type="match status" value="1"/>
</dbReference>
<dbReference type="InterPro" id="IPR036085">
    <property type="entry name" value="PAZ_dom_sf"/>
</dbReference>
<dbReference type="SUPFAM" id="SSF53098">
    <property type="entry name" value="Ribonuclease H-like"/>
    <property type="match status" value="1"/>
</dbReference>
<dbReference type="GO" id="GO:0031047">
    <property type="term" value="P:regulatory ncRNA-mediated gene silencing"/>
    <property type="evidence" value="ECO:0007669"/>
    <property type="project" value="UniProtKB-KW"/>
</dbReference>
<dbReference type="GO" id="GO:0003723">
    <property type="term" value="F:RNA binding"/>
    <property type="evidence" value="ECO:0007669"/>
    <property type="project" value="InterPro"/>
</dbReference>
<dbReference type="InterPro" id="IPR003165">
    <property type="entry name" value="Piwi"/>
</dbReference>
<evidence type="ECO:0000313" key="9">
    <source>
        <dbReference type="Proteomes" id="UP001141552"/>
    </source>
</evidence>
<dbReference type="InterPro" id="IPR014811">
    <property type="entry name" value="ArgoL1"/>
</dbReference>
<dbReference type="FunFam" id="3.40.50.2300:FF:000110">
    <property type="entry name" value="Argonaute 10"/>
    <property type="match status" value="1"/>
</dbReference>
<dbReference type="Gene3D" id="2.170.260.10">
    <property type="entry name" value="paz domain"/>
    <property type="match status" value="1"/>
</dbReference>
<dbReference type="GO" id="GO:1990904">
    <property type="term" value="C:ribonucleoprotein complex"/>
    <property type="evidence" value="ECO:0007669"/>
    <property type="project" value="UniProtKB-KW"/>
</dbReference>
<comment type="similarity">
    <text evidence="1">Belongs to the argonaute family. Ago subfamily.</text>
</comment>
<dbReference type="CDD" id="cd02846">
    <property type="entry name" value="PAZ_argonaute_like"/>
    <property type="match status" value="1"/>
</dbReference>
<dbReference type="Pfam" id="PF02171">
    <property type="entry name" value="Piwi"/>
    <property type="match status" value="2"/>
</dbReference>
<dbReference type="SUPFAM" id="SSF101690">
    <property type="entry name" value="PAZ domain"/>
    <property type="match status" value="1"/>
</dbReference>
<dbReference type="GO" id="GO:0051607">
    <property type="term" value="P:defense response to virus"/>
    <property type="evidence" value="ECO:0007669"/>
    <property type="project" value="UniProtKB-ARBA"/>
</dbReference>
<dbReference type="InterPro" id="IPR036397">
    <property type="entry name" value="RNaseH_sf"/>
</dbReference>
<evidence type="ECO:0000256" key="4">
    <source>
        <dbReference type="ARBA" id="ARBA00023274"/>
    </source>
</evidence>
<dbReference type="InterPro" id="IPR032473">
    <property type="entry name" value="Argonaute_Mid_dom"/>
</dbReference>
<dbReference type="AlphaFoldDB" id="A0A9Q0JHF5"/>
<feature type="region of interest" description="Disordered" evidence="5">
    <location>
        <begin position="1"/>
        <end position="158"/>
    </location>
</feature>
<feature type="domain" description="PAZ" evidence="6">
    <location>
        <begin position="395"/>
        <end position="507"/>
    </location>
</feature>
<dbReference type="Pfam" id="PF16487">
    <property type="entry name" value="ArgoMid"/>
    <property type="match status" value="1"/>
</dbReference>
<dbReference type="SMART" id="SM01163">
    <property type="entry name" value="DUF1785"/>
    <property type="match status" value="1"/>
</dbReference>
<dbReference type="EMBL" id="JAKUCV010002697">
    <property type="protein sequence ID" value="KAJ4841784.1"/>
    <property type="molecule type" value="Genomic_DNA"/>
</dbReference>
<dbReference type="Pfam" id="PF16486">
    <property type="entry name" value="ArgoN"/>
    <property type="match status" value="1"/>
</dbReference>
<evidence type="ECO:0000256" key="3">
    <source>
        <dbReference type="ARBA" id="ARBA00023158"/>
    </source>
</evidence>
<sequence>MSRRGRGGGDHLHQHPAPPGGNDGGRGRGRGGRGGGGRGGGGRSGGRGTPGAPAAVSHPPPVQTPSFPPLQAPSRPPPAVQTPSSSFPPLQAGPGRPAAAQTPPLRPPPAAVTTTATVAGHPPPGAVTTKTTTMGGHPPPSTPRPASSSSSPQQAAMIQDVQKKLTITEAAGAPSSSKALVPPKRPGLGTRGRQIMVKANHFAVQIADKDLYHYDVTISPEVTSKKVNRDVISTLVELYRQTHLGGRLPAYDGRKSLYTAGPLPFESKEFVVKLAERDNLAGSSDSTNRRERQFKVAIKYATRVDTYHLRQFLNGDQRDVPQDTIQILDIVLRAIPSTKYVVVGRSFFSPLLGQRGDLGDGVEFWKGYYQSLRPTQMGLSFNIDVSARGFYEPILVTDFVAKYFKLRDLSRPLSEQIRLKAKRALKGIKVHLRYPGYTKTYKISGLSTTPVSRTMFLLDDMKTETSVLQYFREKYNIVLKYPSINALQAGSDTKPAFLPMELCTIVEGQRYSKRLNEKQVTNLLNATCRRPIEREGEIKEMVSKSNFNASALSDEFGIQVSKELTLVKARILPPPRLKYHESGQEVMVDPQFGQWNMINKKMVNGGTVDCWACVNFSNQVHKELPSQFCKQLIDMCHSKGMAFSQNPILPIRSADSRQIERTLHDIHKQSVEKLANQNGKQLQLLIIILPDIKGSYGTIKRICETELGIVSQCCQPRQASKLSKQYLENVALKINVKVGGRNTVLNDAILRRIRLVSDVPTIIFGADVTHPPPGEDSNPSIAAVVASMDWPEVTKYRGLVSAQAHREEIIHDLYRKREDPKRGLVHEGMIRDGVSEGQFNQVLLHEIDAIRKMDRSGNILPGTVVETQICHPTEFDFYLNSHAGIKGTSRPAHYHVLYDENEFDADALQSLTNSLCYT</sequence>
<dbReference type="InterPro" id="IPR003100">
    <property type="entry name" value="PAZ_dom"/>
</dbReference>
<protein>
    <submittedName>
        <fullName evidence="8">Argonaute 5</fullName>
    </submittedName>
</protein>
<keyword evidence="4" id="KW-0687">Ribonucleoprotein</keyword>
<dbReference type="Pfam" id="PF08699">
    <property type="entry name" value="ArgoL1"/>
    <property type="match status" value="1"/>
</dbReference>
<feature type="compositionally biased region" description="Pro residues" evidence="5">
    <location>
        <begin position="58"/>
        <end position="80"/>
    </location>
</feature>
<dbReference type="PROSITE" id="PS50821">
    <property type="entry name" value="PAZ"/>
    <property type="match status" value="1"/>
</dbReference>
<organism evidence="8 9">
    <name type="scientific">Turnera subulata</name>
    <dbReference type="NCBI Taxonomy" id="218843"/>
    <lineage>
        <taxon>Eukaryota</taxon>
        <taxon>Viridiplantae</taxon>
        <taxon>Streptophyta</taxon>
        <taxon>Embryophyta</taxon>
        <taxon>Tracheophyta</taxon>
        <taxon>Spermatophyta</taxon>
        <taxon>Magnoliopsida</taxon>
        <taxon>eudicotyledons</taxon>
        <taxon>Gunneridae</taxon>
        <taxon>Pentapetalae</taxon>
        <taxon>rosids</taxon>
        <taxon>fabids</taxon>
        <taxon>Malpighiales</taxon>
        <taxon>Passifloraceae</taxon>
        <taxon>Turnera</taxon>
    </lineage>
</organism>
<reference evidence="8" key="1">
    <citation type="submission" date="2022-02" db="EMBL/GenBank/DDBJ databases">
        <authorList>
            <person name="Henning P.M."/>
            <person name="McCubbin A.G."/>
            <person name="Shore J.S."/>
        </authorList>
    </citation>
    <scope>NUCLEOTIDE SEQUENCE</scope>
    <source>
        <strain evidence="8">F60SS</strain>
        <tissue evidence="8">Leaves</tissue>
    </source>
</reference>
<dbReference type="Gene3D" id="3.40.50.2300">
    <property type="match status" value="1"/>
</dbReference>
<dbReference type="Gene3D" id="3.30.420.10">
    <property type="entry name" value="Ribonuclease H-like superfamily/Ribonuclease H"/>
    <property type="match status" value="2"/>
</dbReference>
<dbReference type="InterPro" id="IPR032472">
    <property type="entry name" value="ArgoL2"/>
</dbReference>
<dbReference type="Pfam" id="PF16488">
    <property type="entry name" value="ArgoL2"/>
    <property type="match status" value="1"/>
</dbReference>
<dbReference type="PROSITE" id="PS50822">
    <property type="entry name" value="PIWI"/>
    <property type="match status" value="1"/>
</dbReference>
<dbReference type="Proteomes" id="UP001141552">
    <property type="component" value="Unassembled WGS sequence"/>
</dbReference>
<evidence type="ECO:0000259" key="6">
    <source>
        <dbReference type="PROSITE" id="PS50821"/>
    </source>
</evidence>
<evidence type="ECO:0000256" key="2">
    <source>
        <dbReference type="ARBA" id="ARBA00022491"/>
    </source>
</evidence>
<reference evidence="8" key="2">
    <citation type="journal article" date="2023" name="Plants (Basel)">
        <title>Annotation of the Turnera subulata (Passifloraceae) Draft Genome Reveals the S-Locus Evolved after the Divergence of Turneroideae from Passifloroideae in a Stepwise Manner.</title>
        <authorList>
            <person name="Henning P.M."/>
            <person name="Roalson E.H."/>
            <person name="Mir W."/>
            <person name="McCubbin A.G."/>
            <person name="Shore J.S."/>
        </authorList>
    </citation>
    <scope>NUCLEOTIDE SEQUENCE</scope>
    <source>
        <strain evidence="8">F60SS</strain>
    </source>
</reference>
<evidence type="ECO:0000313" key="8">
    <source>
        <dbReference type="EMBL" id="KAJ4841784.1"/>
    </source>
</evidence>
<evidence type="ECO:0000256" key="5">
    <source>
        <dbReference type="SAM" id="MobiDB-lite"/>
    </source>
</evidence>
<evidence type="ECO:0000256" key="1">
    <source>
        <dbReference type="ARBA" id="ARBA00008201"/>
    </source>
</evidence>
<accession>A0A9Q0JHF5</accession>
<keyword evidence="9" id="KW-1185">Reference proteome</keyword>
<keyword evidence="3" id="KW-0943">RNA-mediated gene silencing</keyword>
<proteinExistence type="inferred from homology"/>
<gene>
    <name evidence="8" type="primary">AGO5_2</name>
    <name evidence="8" type="ORF">Tsubulata_010529</name>
</gene>
<dbReference type="PANTHER" id="PTHR22891">
    <property type="entry name" value="EUKARYOTIC TRANSLATION INITIATION FACTOR 2C"/>
    <property type="match status" value="1"/>
</dbReference>
<feature type="compositionally biased region" description="Low complexity" evidence="5">
    <location>
        <begin position="111"/>
        <end position="120"/>
    </location>
</feature>